<reference evidence="1 2" key="1">
    <citation type="submission" date="2024-01" db="EMBL/GenBank/DDBJ databases">
        <authorList>
            <person name="Waweru B."/>
        </authorList>
    </citation>
    <scope>NUCLEOTIDE SEQUENCE [LARGE SCALE GENOMIC DNA]</scope>
</reference>
<proteinExistence type="predicted"/>
<gene>
    <name evidence="1" type="ORF">DCAF_LOCUS7958</name>
</gene>
<keyword evidence="2" id="KW-1185">Reference proteome</keyword>
<evidence type="ECO:0000313" key="1">
    <source>
        <dbReference type="EMBL" id="CAK7330439.1"/>
    </source>
</evidence>
<name>A0AAV1RCF3_9ROSI</name>
<accession>A0AAV1RCF3</accession>
<protein>
    <submittedName>
        <fullName evidence="1">Uncharacterized protein</fullName>
    </submittedName>
</protein>
<dbReference type="EMBL" id="CAWUPB010000913">
    <property type="protein sequence ID" value="CAK7330439.1"/>
    <property type="molecule type" value="Genomic_DNA"/>
</dbReference>
<sequence length="96" mass="11384">MRAQFIWVGYYDDAVRLGLDRELGSMLEIGKIGLKEIGQVEYWIGSMHIMAEDSSRIRIRLYKDKVRDNINIQRFLDENSLKYGEREAEMVIEIER</sequence>
<dbReference type="AlphaFoldDB" id="A0AAV1RCF3"/>
<dbReference type="Proteomes" id="UP001314170">
    <property type="component" value="Unassembled WGS sequence"/>
</dbReference>
<evidence type="ECO:0000313" key="2">
    <source>
        <dbReference type="Proteomes" id="UP001314170"/>
    </source>
</evidence>
<comment type="caution">
    <text evidence="1">The sequence shown here is derived from an EMBL/GenBank/DDBJ whole genome shotgun (WGS) entry which is preliminary data.</text>
</comment>
<organism evidence="1 2">
    <name type="scientific">Dovyalis caffra</name>
    <dbReference type="NCBI Taxonomy" id="77055"/>
    <lineage>
        <taxon>Eukaryota</taxon>
        <taxon>Viridiplantae</taxon>
        <taxon>Streptophyta</taxon>
        <taxon>Embryophyta</taxon>
        <taxon>Tracheophyta</taxon>
        <taxon>Spermatophyta</taxon>
        <taxon>Magnoliopsida</taxon>
        <taxon>eudicotyledons</taxon>
        <taxon>Gunneridae</taxon>
        <taxon>Pentapetalae</taxon>
        <taxon>rosids</taxon>
        <taxon>fabids</taxon>
        <taxon>Malpighiales</taxon>
        <taxon>Salicaceae</taxon>
        <taxon>Flacourtieae</taxon>
        <taxon>Dovyalis</taxon>
    </lineage>
</organism>